<sequence>MFPTLPSSALLLLGTLITFHDRTNAGPLNATTTTFIETPNPPQNAIYYTTSSTGSCGSCGAAVSINHSVNTYLKDNSLSDYLSASSAQLQHAVTDALEYNQPAVLGNVRISTSILPAAVHVAGRAQAKPQHAAPGLAPIL</sequence>
<keyword evidence="3" id="KW-1185">Reference proteome</keyword>
<dbReference type="Proteomes" id="UP000191672">
    <property type="component" value="Unassembled WGS sequence"/>
</dbReference>
<feature type="chain" id="PRO_5010692294" evidence="1">
    <location>
        <begin position="26"/>
        <end position="140"/>
    </location>
</feature>
<feature type="signal peptide" evidence="1">
    <location>
        <begin position="1"/>
        <end position="25"/>
    </location>
</feature>
<organism evidence="2 3">
    <name type="scientific">Penicillium antarcticum</name>
    <dbReference type="NCBI Taxonomy" id="416450"/>
    <lineage>
        <taxon>Eukaryota</taxon>
        <taxon>Fungi</taxon>
        <taxon>Dikarya</taxon>
        <taxon>Ascomycota</taxon>
        <taxon>Pezizomycotina</taxon>
        <taxon>Eurotiomycetes</taxon>
        <taxon>Eurotiomycetidae</taxon>
        <taxon>Eurotiales</taxon>
        <taxon>Aspergillaceae</taxon>
        <taxon>Penicillium</taxon>
    </lineage>
</organism>
<comment type="caution">
    <text evidence="2">The sequence shown here is derived from an EMBL/GenBank/DDBJ whole genome shotgun (WGS) entry which is preliminary data.</text>
</comment>
<evidence type="ECO:0000313" key="2">
    <source>
        <dbReference type="EMBL" id="OQD85200.1"/>
    </source>
</evidence>
<dbReference type="AlphaFoldDB" id="A0A1V6Q7K3"/>
<accession>A0A1V6Q7K3</accession>
<dbReference type="EMBL" id="MDYN01000010">
    <property type="protein sequence ID" value="OQD85200.1"/>
    <property type="molecule type" value="Genomic_DNA"/>
</dbReference>
<proteinExistence type="predicted"/>
<reference evidence="3" key="1">
    <citation type="journal article" date="2017" name="Nat. Microbiol.">
        <title>Global analysis of biosynthetic gene clusters reveals vast potential of secondary metabolite production in Penicillium species.</title>
        <authorList>
            <person name="Nielsen J.C."/>
            <person name="Grijseels S."/>
            <person name="Prigent S."/>
            <person name="Ji B."/>
            <person name="Dainat J."/>
            <person name="Nielsen K.F."/>
            <person name="Frisvad J.C."/>
            <person name="Workman M."/>
            <person name="Nielsen J."/>
        </authorList>
    </citation>
    <scope>NUCLEOTIDE SEQUENCE [LARGE SCALE GENOMIC DNA]</scope>
    <source>
        <strain evidence="3">IBT 31811</strain>
    </source>
</reference>
<keyword evidence="1" id="KW-0732">Signal</keyword>
<name>A0A1V6Q7K3_9EURO</name>
<evidence type="ECO:0000313" key="3">
    <source>
        <dbReference type="Proteomes" id="UP000191672"/>
    </source>
</evidence>
<protein>
    <submittedName>
        <fullName evidence="2">Uncharacterized protein</fullName>
    </submittedName>
</protein>
<evidence type="ECO:0000256" key="1">
    <source>
        <dbReference type="SAM" id="SignalP"/>
    </source>
</evidence>
<gene>
    <name evidence="2" type="ORF">PENANT_c010G01608</name>
</gene>